<protein>
    <submittedName>
        <fullName evidence="1">Uncharacterized protein</fullName>
    </submittedName>
</protein>
<organism evidence="1 2">
    <name type="scientific">Clostridium gelidum</name>
    <dbReference type="NCBI Taxonomy" id="704125"/>
    <lineage>
        <taxon>Bacteria</taxon>
        <taxon>Bacillati</taxon>
        <taxon>Bacillota</taxon>
        <taxon>Clostridia</taxon>
        <taxon>Eubacteriales</taxon>
        <taxon>Clostridiaceae</taxon>
        <taxon>Clostridium</taxon>
    </lineage>
</organism>
<evidence type="ECO:0000313" key="1">
    <source>
        <dbReference type="EMBL" id="BCZ46924.1"/>
    </source>
</evidence>
<keyword evidence="2" id="KW-1185">Reference proteome</keyword>
<evidence type="ECO:0000313" key="2">
    <source>
        <dbReference type="Proteomes" id="UP000824633"/>
    </source>
</evidence>
<proteinExistence type="predicted"/>
<reference evidence="2" key="1">
    <citation type="submission" date="2021-07" db="EMBL/GenBank/DDBJ databases">
        <title>Complete genome sequencing of a Clostridium isolate.</title>
        <authorList>
            <person name="Ueki A."/>
            <person name="Tonouchi A."/>
        </authorList>
    </citation>
    <scope>NUCLEOTIDE SEQUENCE [LARGE SCALE GENOMIC DNA]</scope>
    <source>
        <strain evidence="2">C5S11</strain>
    </source>
</reference>
<dbReference type="EMBL" id="AP024849">
    <property type="protein sequence ID" value="BCZ46924.1"/>
    <property type="molecule type" value="Genomic_DNA"/>
</dbReference>
<dbReference type="RefSeq" id="WP_224033319.1">
    <property type="nucleotide sequence ID" value="NZ_AP024849.1"/>
</dbReference>
<sequence>MKLIKVKNGLLEAENFFLASPFSDFAGSNNITRDTGTGKLSLISDNKIERYFPYNEFVIEMEKEKFNSMNPGDYSTIYLGNKDYTFGIRDKLFGEQKRYWKILKQDNYIQAYVSDDGISYTNIGGMEFSEDILKQGFAKYNNGPFILNSYNVYDNPYITLQNFPENTTCELYDSHDKLLKIRLFDNNLECKIYLDNNNIEGYLIFKDVNNVIIYTTDNITLGYGDIWVVSPYNFEIIYLGNVVTNINPSLLQDLNEAIVIKNIGSTDYTGIVIGTQTNSNDLIQLSLDGVVYTNTLTLNILQNEEKTLLIKIVKNADNHNFQVRDFQLMINE</sequence>
<accession>A0ABN6IXS0</accession>
<name>A0ABN6IXS0_9CLOT</name>
<gene>
    <name evidence="1" type="ORF">psyc5s11_29910</name>
</gene>
<dbReference type="Proteomes" id="UP000824633">
    <property type="component" value="Chromosome"/>
</dbReference>